<dbReference type="RefSeq" id="WP_184133723.1">
    <property type="nucleotide sequence ID" value="NZ_JACHKT010000011.1"/>
</dbReference>
<dbReference type="EMBL" id="JACHKT010000011">
    <property type="protein sequence ID" value="MBB6003321.1"/>
    <property type="molecule type" value="Genomic_DNA"/>
</dbReference>
<proteinExistence type="predicted"/>
<sequence>MSIKQKKKVDVSVCLYGKPYHTILAIKSLLKHSREHINKIYVTVEKNQPQKDSNGMYLLKQVLKDEPIVYFKPKYFYNLGELDFERTRNDAKYRYQIPYQYAFEQSDQDYVLVIHNDCLFHDDAVGKMLETFEKGPEKLAGTGAIGQCWVCPAAFENKCKSSTFDQYKPTKSELIEMMNRHDIPRREVTMRLINEGKIHPLPECRLNEHAALISTAIYRESSLPKGNNVTFAAGWGGNDWGTVWFHQMVNQGYVFKHHRLEDFATHSPFNSLGNGISAYSNSDIYWNSEELAKKHLLENYNVSLKPKPKTKVLSAINTVKVSTKRVLVKTINRFRK</sequence>
<dbReference type="AlphaFoldDB" id="A0A841EV43"/>
<dbReference type="SUPFAM" id="SSF53448">
    <property type="entry name" value="Nucleotide-diphospho-sugar transferases"/>
    <property type="match status" value="1"/>
</dbReference>
<dbReference type="InterPro" id="IPR029044">
    <property type="entry name" value="Nucleotide-diphossugar_trans"/>
</dbReference>
<name>A0A841EV43_9BACT</name>
<dbReference type="Gene3D" id="3.90.550.10">
    <property type="entry name" value="Spore Coat Polysaccharide Biosynthesis Protein SpsA, Chain A"/>
    <property type="match status" value="1"/>
</dbReference>
<gene>
    <name evidence="1" type="ORF">HNP25_001974</name>
</gene>
<evidence type="ECO:0000313" key="1">
    <source>
        <dbReference type="EMBL" id="MBB6003321.1"/>
    </source>
</evidence>
<organism evidence="1 2">
    <name type="scientific">Arcicella rosea</name>
    <dbReference type="NCBI Taxonomy" id="502909"/>
    <lineage>
        <taxon>Bacteria</taxon>
        <taxon>Pseudomonadati</taxon>
        <taxon>Bacteroidota</taxon>
        <taxon>Cytophagia</taxon>
        <taxon>Cytophagales</taxon>
        <taxon>Flectobacillaceae</taxon>
        <taxon>Arcicella</taxon>
    </lineage>
</organism>
<reference evidence="1 2" key="1">
    <citation type="submission" date="2020-08" db="EMBL/GenBank/DDBJ databases">
        <title>Functional genomics of gut bacteria from endangered species of beetles.</title>
        <authorList>
            <person name="Carlos-Shanley C."/>
        </authorList>
    </citation>
    <scope>NUCLEOTIDE SEQUENCE [LARGE SCALE GENOMIC DNA]</scope>
    <source>
        <strain evidence="1 2">S00070</strain>
    </source>
</reference>
<accession>A0A841EV43</accession>
<keyword evidence="2" id="KW-1185">Reference proteome</keyword>
<protein>
    <recommendedName>
        <fullName evidence="3">Rhamnan synthesis protein F</fullName>
    </recommendedName>
</protein>
<comment type="caution">
    <text evidence="1">The sequence shown here is derived from an EMBL/GenBank/DDBJ whole genome shotgun (WGS) entry which is preliminary data.</text>
</comment>
<evidence type="ECO:0008006" key="3">
    <source>
        <dbReference type="Google" id="ProtNLM"/>
    </source>
</evidence>
<evidence type="ECO:0000313" key="2">
    <source>
        <dbReference type="Proteomes" id="UP000524404"/>
    </source>
</evidence>
<dbReference type="Proteomes" id="UP000524404">
    <property type="component" value="Unassembled WGS sequence"/>
</dbReference>